<feature type="domain" description="Thioredoxin" evidence="14">
    <location>
        <begin position="342"/>
        <end position="485"/>
    </location>
</feature>
<dbReference type="Proteomes" id="UP000794436">
    <property type="component" value="Unassembled WGS sequence"/>
</dbReference>
<reference evidence="15" key="1">
    <citation type="submission" date="2019-03" db="EMBL/GenBank/DDBJ databases">
        <title>Long read genome sequence of the mycoparasitic Pythium oligandrum ATCC 38472 isolated from sugarbeet rhizosphere.</title>
        <authorList>
            <person name="Gaulin E."/>
        </authorList>
    </citation>
    <scope>NUCLEOTIDE SEQUENCE</scope>
    <source>
        <strain evidence="15">ATCC 38472_TT</strain>
    </source>
</reference>
<evidence type="ECO:0000256" key="1">
    <source>
        <dbReference type="ARBA" id="ARBA00001182"/>
    </source>
</evidence>
<dbReference type="FunFam" id="3.40.30.10:FF:000107">
    <property type="entry name" value="Protein disulfide-isomerase 5-2"/>
    <property type="match status" value="1"/>
</dbReference>
<proteinExistence type="inferred from homology"/>
<feature type="disulfide bond" description="Redox-active" evidence="11">
    <location>
        <begin position="405"/>
        <end position="408"/>
    </location>
</feature>
<protein>
    <recommendedName>
        <fullName evidence="4 13">Protein disulfide-isomerase</fullName>
        <ecNumber evidence="4 13">5.3.4.1</ecNumber>
    </recommendedName>
</protein>
<comment type="caution">
    <text evidence="15">The sequence shown here is derived from an EMBL/GenBank/DDBJ whole genome shotgun (WGS) entry which is preliminary data.</text>
</comment>
<feature type="chain" id="PRO_5035488326" description="Protein disulfide-isomerase" evidence="13">
    <location>
        <begin position="23"/>
        <end position="501"/>
    </location>
</feature>
<dbReference type="GO" id="GO:0006457">
    <property type="term" value="P:protein folding"/>
    <property type="evidence" value="ECO:0007669"/>
    <property type="project" value="TreeGrafter"/>
</dbReference>
<dbReference type="GO" id="GO:0034976">
    <property type="term" value="P:response to endoplasmic reticulum stress"/>
    <property type="evidence" value="ECO:0007669"/>
    <property type="project" value="TreeGrafter"/>
</dbReference>
<keyword evidence="6" id="KW-0677">Repeat</keyword>
<keyword evidence="5 13" id="KW-0732">Signal</keyword>
<dbReference type="PANTHER" id="PTHR18929:SF240">
    <property type="entry name" value="PROTEIN DISULFIDE-ISOMERASE"/>
    <property type="match status" value="1"/>
</dbReference>
<dbReference type="EMBL" id="SPLM01000113">
    <property type="protein sequence ID" value="TMW57999.1"/>
    <property type="molecule type" value="Genomic_DNA"/>
</dbReference>
<dbReference type="FunFam" id="3.40.30.10:FF:000027">
    <property type="entry name" value="protein disulfide-isomerase A2"/>
    <property type="match status" value="1"/>
</dbReference>
<dbReference type="InterPro" id="IPR036249">
    <property type="entry name" value="Thioredoxin-like_sf"/>
</dbReference>
<evidence type="ECO:0000256" key="4">
    <source>
        <dbReference type="ARBA" id="ARBA00012723"/>
    </source>
</evidence>
<dbReference type="NCBIfam" id="TIGR01130">
    <property type="entry name" value="ER_PDI_fam"/>
    <property type="match status" value="1"/>
</dbReference>
<keyword evidence="7" id="KW-0256">Endoplasmic reticulum</keyword>
<evidence type="ECO:0000256" key="12">
    <source>
        <dbReference type="RuleBase" id="RU004208"/>
    </source>
</evidence>
<dbReference type="AlphaFoldDB" id="A0A8K1C7E5"/>
<evidence type="ECO:0000256" key="9">
    <source>
        <dbReference type="ARBA" id="ARBA00023235"/>
    </source>
</evidence>
<gene>
    <name evidence="15" type="ORF">Poli38472_013473</name>
</gene>
<evidence type="ECO:0000256" key="7">
    <source>
        <dbReference type="ARBA" id="ARBA00022824"/>
    </source>
</evidence>
<dbReference type="CDD" id="cd02981">
    <property type="entry name" value="PDI_b_family"/>
    <property type="match status" value="1"/>
</dbReference>
<dbReference type="PROSITE" id="PS51352">
    <property type="entry name" value="THIOREDOXIN_2"/>
    <property type="match status" value="2"/>
</dbReference>
<keyword evidence="9 13" id="KW-0413">Isomerase</keyword>
<evidence type="ECO:0000256" key="13">
    <source>
        <dbReference type="RuleBase" id="RU361130"/>
    </source>
</evidence>
<keyword evidence="16" id="KW-1185">Reference proteome</keyword>
<dbReference type="CDD" id="cd02961">
    <property type="entry name" value="PDI_a_family"/>
    <property type="match status" value="1"/>
</dbReference>
<feature type="signal peptide" evidence="13">
    <location>
        <begin position="1"/>
        <end position="22"/>
    </location>
</feature>
<dbReference type="PRINTS" id="PR00421">
    <property type="entry name" value="THIOREDOXIN"/>
</dbReference>
<evidence type="ECO:0000256" key="10">
    <source>
        <dbReference type="ARBA" id="ARBA00023284"/>
    </source>
</evidence>
<feature type="domain" description="Thioredoxin" evidence="14">
    <location>
        <begin position="9"/>
        <end position="138"/>
    </location>
</feature>
<sequence length="501" mass="55179">MLMKRVAKALVLVMALALCVRAASWEEEEDVLVLTDDNFDEAVAAHDTLLVEFYAPWCGHCKNLAPQYAQAAQALKENDPPIRIAKVDATAHNKVAERFSIQGFPTLKFFKGDVDTVKDYDGGRTSDEIQKWVLKKSGPAVKIIESAAELDAIKEANDVVVFAVLDEAEGEARSLLEKVADAEDLAVFVASTKTDVVAEADAVKKVVLFKKFDEGKNVFDGAFEKEALASFVKANSKPLVITFSQDKAAMIFGGDIEEHVLTFVDTSKDYFATLESALKVPAKENKGKLLHVIIPTSEARIMEYFGLKEADLPSTILVNMGGGMKKFFFSAKADDYVAKIEENLGEELAAFEKSYFAGELKPTLKSAEPVDDSEEAVKVIVGKTFQERVIDSDKDVLLEFYAPWCGHCKALAPKYDELAESFADVDSILIAKIDATENEVDHPGVDVKGFPTILFFPANDKQNPITYEGSRDVEGFTEFLKKNAKKFELDGDSHGVEHEEL</sequence>
<evidence type="ECO:0000256" key="3">
    <source>
        <dbReference type="ARBA" id="ARBA00006347"/>
    </source>
</evidence>
<dbReference type="InterPro" id="IPR005788">
    <property type="entry name" value="PDI_thioredoxin-like_dom"/>
</dbReference>
<evidence type="ECO:0000259" key="14">
    <source>
        <dbReference type="PROSITE" id="PS51352"/>
    </source>
</evidence>
<evidence type="ECO:0000256" key="6">
    <source>
        <dbReference type="ARBA" id="ARBA00022737"/>
    </source>
</evidence>
<dbReference type="PANTHER" id="PTHR18929">
    <property type="entry name" value="PROTEIN DISULFIDE ISOMERASE"/>
    <property type="match status" value="1"/>
</dbReference>
<evidence type="ECO:0000256" key="2">
    <source>
        <dbReference type="ARBA" id="ARBA00004319"/>
    </source>
</evidence>
<dbReference type="CDD" id="cd02982">
    <property type="entry name" value="PDI_b'_family"/>
    <property type="match status" value="1"/>
</dbReference>
<evidence type="ECO:0000256" key="11">
    <source>
        <dbReference type="PIRSR" id="PIRSR605792-51"/>
    </source>
</evidence>
<comment type="subcellular location">
    <subcellularLocation>
        <location evidence="2">Endoplasmic reticulum lumen</location>
    </subcellularLocation>
</comment>
<organism evidence="15 16">
    <name type="scientific">Pythium oligandrum</name>
    <name type="common">Mycoparasitic fungus</name>
    <dbReference type="NCBI Taxonomy" id="41045"/>
    <lineage>
        <taxon>Eukaryota</taxon>
        <taxon>Sar</taxon>
        <taxon>Stramenopiles</taxon>
        <taxon>Oomycota</taxon>
        <taxon>Peronosporomycetes</taxon>
        <taxon>Pythiales</taxon>
        <taxon>Pythiaceae</taxon>
        <taxon>Pythium</taxon>
    </lineage>
</organism>
<keyword evidence="8 11" id="KW-1015">Disulfide bond</keyword>
<comment type="similarity">
    <text evidence="3 12">Belongs to the protein disulfide isomerase family.</text>
</comment>
<dbReference type="InterPro" id="IPR005792">
    <property type="entry name" value="Prot_disulphide_isomerase"/>
</dbReference>
<dbReference type="CDD" id="cd02995">
    <property type="entry name" value="PDI_a_PDI_a'_C"/>
    <property type="match status" value="1"/>
</dbReference>
<dbReference type="Pfam" id="PF13848">
    <property type="entry name" value="Thioredoxin_6"/>
    <property type="match status" value="1"/>
</dbReference>
<dbReference type="Pfam" id="PF00085">
    <property type="entry name" value="Thioredoxin"/>
    <property type="match status" value="2"/>
</dbReference>
<dbReference type="InterPro" id="IPR017937">
    <property type="entry name" value="Thioredoxin_CS"/>
</dbReference>
<dbReference type="PROSITE" id="PS00194">
    <property type="entry name" value="THIOREDOXIN_1"/>
    <property type="match status" value="2"/>
</dbReference>
<dbReference type="OrthoDB" id="72053at2759"/>
<dbReference type="Gene3D" id="3.40.30.10">
    <property type="entry name" value="Glutaredoxin"/>
    <property type="match status" value="4"/>
</dbReference>
<comment type="catalytic activity">
    <reaction evidence="1 13">
        <text>Catalyzes the rearrangement of -S-S- bonds in proteins.</text>
        <dbReference type="EC" id="5.3.4.1"/>
    </reaction>
</comment>
<dbReference type="EC" id="5.3.4.1" evidence="4 13"/>
<name>A0A8K1C7E5_PYTOL</name>
<dbReference type="GO" id="GO:0003756">
    <property type="term" value="F:protein disulfide isomerase activity"/>
    <property type="evidence" value="ECO:0007669"/>
    <property type="project" value="UniProtKB-EC"/>
</dbReference>
<dbReference type="InterPro" id="IPR013766">
    <property type="entry name" value="Thioredoxin_domain"/>
</dbReference>
<evidence type="ECO:0000313" key="16">
    <source>
        <dbReference type="Proteomes" id="UP000794436"/>
    </source>
</evidence>
<accession>A0A8K1C7E5</accession>
<dbReference type="SUPFAM" id="SSF52833">
    <property type="entry name" value="Thioredoxin-like"/>
    <property type="match status" value="4"/>
</dbReference>
<dbReference type="GO" id="GO:0005788">
    <property type="term" value="C:endoplasmic reticulum lumen"/>
    <property type="evidence" value="ECO:0007669"/>
    <property type="project" value="UniProtKB-SubCell"/>
</dbReference>
<keyword evidence="10 11" id="KW-0676">Redox-active center</keyword>
<feature type="disulfide bond" description="Redox-active" evidence="11">
    <location>
        <begin position="58"/>
        <end position="61"/>
    </location>
</feature>
<dbReference type="FunFam" id="3.40.30.10:FF:000042">
    <property type="entry name" value="protein disulfide-isomerase A2"/>
    <property type="match status" value="1"/>
</dbReference>
<dbReference type="NCBIfam" id="TIGR01126">
    <property type="entry name" value="pdi_dom"/>
    <property type="match status" value="2"/>
</dbReference>
<evidence type="ECO:0000256" key="8">
    <source>
        <dbReference type="ARBA" id="ARBA00023157"/>
    </source>
</evidence>
<evidence type="ECO:0000256" key="5">
    <source>
        <dbReference type="ARBA" id="ARBA00022729"/>
    </source>
</evidence>
<evidence type="ECO:0000313" key="15">
    <source>
        <dbReference type="EMBL" id="TMW57999.1"/>
    </source>
</evidence>